<evidence type="ECO:0000313" key="2">
    <source>
        <dbReference type="Proteomes" id="UP001321766"/>
    </source>
</evidence>
<dbReference type="Proteomes" id="UP001321766">
    <property type="component" value="Chromosome"/>
</dbReference>
<name>A0ABN6SFY1_9BIFI</name>
<dbReference type="InterPro" id="IPR016541">
    <property type="entry name" value="UCP008505"/>
</dbReference>
<evidence type="ECO:0008006" key="3">
    <source>
        <dbReference type="Google" id="ProtNLM"/>
    </source>
</evidence>
<protein>
    <recommendedName>
        <fullName evidence="3">Twitching motility protein PilT</fullName>
    </recommendedName>
</protein>
<sequence>MMTASTSLQDMLIRPDYLIDSNCLVDPYNRYYSPDFRLSRVFWDKLKSLVQEGQVGLVSKVREEVYGHQSDQLDQWLDDVRSLEIECERSQEIVLAYQQVLQFVASEESGYQSTAIRDWAQDKVADPWLIGAAVEFSCPIVTFENAQVEADQPWKHPKIPTVAGSFGLQCVDLFDFMRQSDGF</sequence>
<dbReference type="EMBL" id="AP026798">
    <property type="protein sequence ID" value="BDR53811.1"/>
    <property type="molecule type" value="Genomic_DNA"/>
</dbReference>
<evidence type="ECO:0000313" key="1">
    <source>
        <dbReference type="EMBL" id="BDR53811.1"/>
    </source>
</evidence>
<proteinExistence type="predicted"/>
<keyword evidence="2" id="KW-1185">Reference proteome</keyword>
<dbReference type="Pfam" id="PF14367">
    <property type="entry name" value="DUF4411"/>
    <property type="match status" value="1"/>
</dbReference>
<gene>
    <name evidence="1" type="ORF">KIM372_17180</name>
</gene>
<accession>A0ABN6SFY1</accession>
<organism evidence="1 2">
    <name type="scientific">Bombiscardovia nodaiensis</name>
    <dbReference type="NCBI Taxonomy" id="2932181"/>
    <lineage>
        <taxon>Bacteria</taxon>
        <taxon>Bacillati</taxon>
        <taxon>Actinomycetota</taxon>
        <taxon>Actinomycetes</taxon>
        <taxon>Bifidobacteriales</taxon>
        <taxon>Bifidobacteriaceae</taxon>
        <taxon>Bombiscardovia</taxon>
    </lineage>
</organism>
<reference evidence="1 2" key="1">
    <citation type="journal article" date="2023" name="Microbiol. Spectr.">
        <title>Symbiosis of Carpenter Bees with Uncharacterized Lactic Acid Bacteria Showing NAD Auxotrophy.</title>
        <authorList>
            <person name="Kawasaki S."/>
            <person name="Ozawa K."/>
            <person name="Mori T."/>
            <person name="Yamamoto A."/>
            <person name="Ito M."/>
            <person name="Ohkuma M."/>
            <person name="Sakamoto M."/>
            <person name="Matsutani M."/>
        </authorList>
    </citation>
    <scope>NUCLEOTIDE SEQUENCE [LARGE SCALE GENOMIC DNA]</scope>
    <source>
        <strain evidence="1 2">Kim37-2</strain>
    </source>
</reference>